<name>A0A9J5YKZ3_SOLCO</name>
<comment type="similarity">
    <text evidence="2">Belongs to the mago nashi family.</text>
</comment>
<comment type="caution">
    <text evidence="5">The sequence shown here is derived from an EMBL/GenBank/DDBJ whole genome shotgun (WGS) entry which is preliminary data.</text>
</comment>
<keyword evidence="4" id="KW-0472">Membrane</keyword>
<keyword evidence="4" id="KW-1133">Transmembrane helix</keyword>
<proteinExistence type="inferred from homology"/>
<comment type="subcellular location">
    <subcellularLocation>
        <location evidence="1">Nucleus</location>
    </subcellularLocation>
</comment>
<evidence type="ECO:0000256" key="1">
    <source>
        <dbReference type="ARBA" id="ARBA00004123"/>
    </source>
</evidence>
<dbReference type="PANTHER" id="PTHR12638">
    <property type="entry name" value="PROTEIN MAGO NASHI HOMOLOG"/>
    <property type="match status" value="1"/>
</dbReference>
<dbReference type="Pfam" id="PF02792">
    <property type="entry name" value="Mago_nashi"/>
    <property type="match status" value="1"/>
</dbReference>
<evidence type="ECO:0000256" key="4">
    <source>
        <dbReference type="SAM" id="Phobius"/>
    </source>
</evidence>
<dbReference type="AlphaFoldDB" id="A0A9J5YKZ3"/>
<dbReference type="SUPFAM" id="SSF89817">
    <property type="entry name" value="Mago nashi protein"/>
    <property type="match status" value="1"/>
</dbReference>
<evidence type="ECO:0000256" key="3">
    <source>
        <dbReference type="ARBA" id="ARBA00023242"/>
    </source>
</evidence>
<sequence>MTESKDNIEFYLRYYVGDKGKFGHEFLEFKLRRTMITISLNRIAGKSLRFSLMDVHTSKDPEGHHIFYYLLHIIIYMLLLSAISSINFKLIVG</sequence>
<evidence type="ECO:0000313" key="6">
    <source>
        <dbReference type="Proteomes" id="UP000824120"/>
    </source>
</evidence>
<dbReference type="Gene3D" id="3.30.1560.10">
    <property type="entry name" value="Mago nashi"/>
    <property type="match status" value="1"/>
</dbReference>
<gene>
    <name evidence="5" type="ORF">H5410_031785</name>
</gene>
<evidence type="ECO:0000313" key="5">
    <source>
        <dbReference type="EMBL" id="KAG5600415.1"/>
    </source>
</evidence>
<keyword evidence="4" id="KW-0812">Transmembrane</keyword>
<dbReference type="Proteomes" id="UP000824120">
    <property type="component" value="Chromosome 6"/>
</dbReference>
<dbReference type="PANTHER" id="PTHR12638:SF0">
    <property type="entry name" value="MAGO HOMOLOG, EXON JUNCTION COMPLEX SUBUNIT-RELATED"/>
    <property type="match status" value="1"/>
</dbReference>
<keyword evidence="3" id="KW-0539">Nucleus</keyword>
<dbReference type="OrthoDB" id="6495301at2759"/>
<dbReference type="GO" id="GO:0035145">
    <property type="term" value="C:exon-exon junction complex"/>
    <property type="evidence" value="ECO:0007669"/>
    <property type="project" value="InterPro"/>
</dbReference>
<dbReference type="InterPro" id="IPR036605">
    <property type="entry name" value="Mago_nashi_sf"/>
</dbReference>
<feature type="transmembrane region" description="Helical" evidence="4">
    <location>
        <begin position="66"/>
        <end position="88"/>
    </location>
</feature>
<protein>
    <submittedName>
        <fullName evidence="5">Uncharacterized protein</fullName>
    </submittedName>
</protein>
<keyword evidence="6" id="KW-1185">Reference proteome</keyword>
<evidence type="ECO:0000256" key="2">
    <source>
        <dbReference type="ARBA" id="ARBA00009270"/>
    </source>
</evidence>
<dbReference type="EMBL" id="JACXVP010000006">
    <property type="protein sequence ID" value="KAG5600415.1"/>
    <property type="molecule type" value="Genomic_DNA"/>
</dbReference>
<dbReference type="InterPro" id="IPR004023">
    <property type="entry name" value="Mago_nashi"/>
</dbReference>
<reference evidence="5 6" key="1">
    <citation type="submission" date="2020-09" db="EMBL/GenBank/DDBJ databases">
        <title>De no assembly of potato wild relative species, Solanum commersonii.</title>
        <authorList>
            <person name="Cho K."/>
        </authorList>
    </citation>
    <scope>NUCLEOTIDE SEQUENCE [LARGE SCALE GENOMIC DNA]</scope>
    <source>
        <strain evidence="5">LZ3.2</strain>
        <tissue evidence="5">Leaf</tissue>
    </source>
</reference>
<dbReference type="GO" id="GO:0008380">
    <property type="term" value="P:RNA splicing"/>
    <property type="evidence" value="ECO:0007669"/>
    <property type="project" value="InterPro"/>
</dbReference>
<organism evidence="5 6">
    <name type="scientific">Solanum commersonii</name>
    <name type="common">Commerson's wild potato</name>
    <name type="synonym">Commerson's nightshade</name>
    <dbReference type="NCBI Taxonomy" id="4109"/>
    <lineage>
        <taxon>Eukaryota</taxon>
        <taxon>Viridiplantae</taxon>
        <taxon>Streptophyta</taxon>
        <taxon>Embryophyta</taxon>
        <taxon>Tracheophyta</taxon>
        <taxon>Spermatophyta</taxon>
        <taxon>Magnoliopsida</taxon>
        <taxon>eudicotyledons</taxon>
        <taxon>Gunneridae</taxon>
        <taxon>Pentapetalae</taxon>
        <taxon>asterids</taxon>
        <taxon>lamiids</taxon>
        <taxon>Solanales</taxon>
        <taxon>Solanaceae</taxon>
        <taxon>Solanoideae</taxon>
        <taxon>Solaneae</taxon>
        <taxon>Solanum</taxon>
    </lineage>
</organism>
<accession>A0A9J5YKZ3</accession>